<dbReference type="Pfam" id="PF25919">
    <property type="entry name" value="BSH_CusB"/>
    <property type="match status" value="1"/>
</dbReference>
<dbReference type="PANTHER" id="PTHR30097:SF4">
    <property type="entry name" value="SLR6042 PROTEIN"/>
    <property type="match status" value="1"/>
</dbReference>
<dbReference type="GO" id="GO:0016020">
    <property type="term" value="C:membrane"/>
    <property type="evidence" value="ECO:0007669"/>
    <property type="project" value="InterPro"/>
</dbReference>
<dbReference type="PANTHER" id="PTHR30097">
    <property type="entry name" value="CATION EFFLUX SYSTEM PROTEIN CUSB"/>
    <property type="match status" value="1"/>
</dbReference>
<evidence type="ECO:0000259" key="5">
    <source>
        <dbReference type="Pfam" id="PF25975"/>
    </source>
</evidence>
<dbReference type="EMBL" id="JACHKY010000006">
    <property type="protein sequence ID" value="MBB4799452.1"/>
    <property type="molecule type" value="Genomic_DNA"/>
</dbReference>
<proteinExistence type="inferred from homology"/>
<dbReference type="GO" id="GO:0046914">
    <property type="term" value="F:transition metal ion binding"/>
    <property type="evidence" value="ECO:0007669"/>
    <property type="project" value="TreeGrafter"/>
</dbReference>
<dbReference type="RefSeq" id="WP_184272783.1">
    <property type="nucleotide sequence ID" value="NZ_JACHKY010000006.1"/>
</dbReference>
<keyword evidence="7" id="KW-1185">Reference proteome</keyword>
<accession>A0A7W7ISK6</accession>
<organism evidence="6 7">
    <name type="scientific">Brevundimonas bullata</name>
    <dbReference type="NCBI Taxonomy" id="13160"/>
    <lineage>
        <taxon>Bacteria</taxon>
        <taxon>Pseudomonadati</taxon>
        <taxon>Pseudomonadota</taxon>
        <taxon>Alphaproteobacteria</taxon>
        <taxon>Caulobacterales</taxon>
        <taxon>Caulobacteraceae</taxon>
        <taxon>Brevundimonas</taxon>
    </lineage>
</organism>
<evidence type="ECO:0000313" key="7">
    <source>
        <dbReference type="Proteomes" id="UP000539957"/>
    </source>
</evidence>
<dbReference type="InterPro" id="IPR051909">
    <property type="entry name" value="MFP_Cation_Efflux"/>
</dbReference>
<dbReference type="GO" id="GO:0030288">
    <property type="term" value="C:outer membrane-bounded periplasmic space"/>
    <property type="evidence" value="ECO:0007669"/>
    <property type="project" value="TreeGrafter"/>
</dbReference>
<protein>
    <submittedName>
        <fullName evidence="6">Cobalt-zinc-cadmium efflux system membrane fusion protein</fullName>
    </submittedName>
</protein>
<evidence type="ECO:0000256" key="3">
    <source>
        <dbReference type="SAM" id="SignalP"/>
    </source>
</evidence>
<name>A0A7W7ISK6_9CAUL</name>
<dbReference type="GO" id="GO:0015679">
    <property type="term" value="P:plasma membrane copper ion transport"/>
    <property type="evidence" value="ECO:0007669"/>
    <property type="project" value="TreeGrafter"/>
</dbReference>
<evidence type="ECO:0000256" key="2">
    <source>
        <dbReference type="ARBA" id="ARBA00022448"/>
    </source>
</evidence>
<dbReference type="Gene3D" id="1.10.287.470">
    <property type="entry name" value="Helix hairpin bin"/>
    <property type="match status" value="1"/>
</dbReference>
<comment type="similarity">
    <text evidence="1">Belongs to the membrane fusion protein (MFP) (TC 8.A.1) family.</text>
</comment>
<dbReference type="NCBIfam" id="TIGR01730">
    <property type="entry name" value="RND_mfp"/>
    <property type="match status" value="1"/>
</dbReference>
<dbReference type="Proteomes" id="UP000539957">
    <property type="component" value="Unassembled WGS sequence"/>
</dbReference>
<keyword evidence="3" id="KW-0732">Signal</keyword>
<evidence type="ECO:0000259" key="4">
    <source>
        <dbReference type="Pfam" id="PF25919"/>
    </source>
</evidence>
<dbReference type="Gene3D" id="2.40.50.100">
    <property type="match status" value="1"/>
</dbReference>
<dbReference type="InterPro" id="IPR058790">
    <property type="entry name" value="BSH_CusB"/>
</dbReference>
<feature type="chain" id="PRO_5031060600" evidence="3">
    <location>
        <begin position="25"/>
        <end position="385"/>
    </location>
</feature>
<sequence>MNTRTRTAAAVAALIVAVGAGYGAARLTAAPAAGTAAEGEEGHAEEVEGGEPGVVTLSPAEAQAAGIRIVSVQSGGGGETHLAGRVEAAPDAQASVGAALGGRIERLLVAPGSVVRAGQPIAVVISGDGATLRAEADAATAEARAASAARTRDANLFDQGVVARQDVEASQARAAAAEAQARASRARVAAAGGPNASGRATIVAPIAGVVTALRVGLGGVVQQGDPVATIANPNRVELVFNAPAALAATVRPGARITVQGADGAEYAAVVTAVAPGADAQSGSTLIRARADGVAPPPGSAVSGSIITGGESGIAVPAEAVQTVDGASVVFVVTPTGFRAQPVVPGRRAVDRIEIVRGLTGSERIAGANAFLLKAELGKGAVEDHD</sequence>
<comment type="caution">
    <text evidence="6">The sequence shown here is derived from an EMBL/GenBank/DDBJ whole genome shotgun (WGS) entry which is preliminary data.</text>
</comment>
<dbReference type="SUPFAM" id="SSF111369">
    <property type="entry name" value="HlyD-like secretion proteins"/>
    <property type="match status" value="1"/>
</dbReference>
<reference evidence="6 7" key="1">
    <citation type="submission" date="2020-08" db="EMBL/GenBank/DDBJ databases">
        <title>Functional genomics of gut bacteria from endangered species of beetles.</title>
        <authorList>
            <person name="Carlos-Shanley C."/>
        </authorList>
    </citation>
    <scope>NUCLEOTIDE SEQUENCE [LARGE SCALE GENOMIC DNA]</scope>
    <source>
        <strain evidence="6 7">S00123</strain>
    </source>
</reference>
<dbReference type="Pfam" id="PF25975">
    <property type="entry name" value="CzcB_C"/>
    <property type="match status" value="1"/>
</dbReference>
<dbReference type="Gene3D" id="2.40.420.20">
    <property type="match status" value="1"/>
</dbReference>
<evidence type="ECO:0000256" key="1">
    <source>
        <dbReference type="ARBA" id="ARBA00009477"/>
    </source>
</evidence>
<dbReference type="GO" id="GO:0060003">
    <property type="term" value="P:copper ion export"/>
    <property type="evidence" value="ECO:0007669"/>
    <property type="project" value="TreeGrafter"/>
</dbReference>
<dbReference type="GO" id="GO:0022857">
    <property type="term" value="F:transmembrane transporter activity"/>
    <property type="evidence" value="ECO:0007669"/>
    <property type="project" value="InterPro"/>
</dbReference>
<feature type="domain" description="CusB-like barrel-sandwich hybrid" evidence="4">
    <location>
        <begin position="95"/>
        <end position="231"/>
    </location>
</feature>
<dbReference type="InterPro" id="IPR006143">
    <property type="entry name" value="RND_pump_MFP"/>
</dbReference>
<keyword evidence="2" id="KW-0813">Transport</keyword>
<dbReference type="AlphaFoldDB" id="A0A7W7ISK6"/>
<dbReference type="Gene3D" id="2.40.30.170">
    <property type="match status" value="1"/>
</dbReference>
<evidence type="ECO:0000313" key="6">
    <source>
        <dbReference type="EMBL" id="MBB4799452.1"/>
    </source>
</evidence>
<gene>
    <name evidence="6" type="ORF">HNP32_003210</name>
</gene>
<feature type="signal peptide" evidence="3">
    <location>
        <begin position="1"/>
        <end position="24"/>
    </location>
</feature>
<dbReference type="InterPro" id="IPR058649">
    <property type="entry name" value="CzcB_C"/>
</dbReference>
<feature type="domain" description="CzcB-like C-terminal circularly permuted SH3-like" evidence="5">
    <location>
        <begin position="313"/>
        <end position="373"/>
    </location>
</feature>